<dbReference type="OrthoDB" id="3231855at2759"/>
<feature type="region of interest" description="Disordered" evidence="1">
    <location>
        <begin position="375"/>
        <end position="400"/>
    </location>
</feature>
<accession>A0A8H7DGZ1</accession>
<organism evidence="3 4">
    <name type="scientific">Mycena sanguinolenta</name>
    <dbReference type="NCBI Taxonomy" id="230812"/>
    <lineage>
        <taxon>Eukaryota</taxon>
        <taxon>Fungi</taxon>
        <taxon>Dikarya</taxon>
        <taxon>Basidiomycota</taxon>
        <taxon>Agaricomycotina</taxon>
        <taxon>Agaricomycetes</taxon>
        <taxon>Agaricomycetidae</taxon>
        <taxon>Agaricales</taxon>
        <taxon>Marasmiineae</taxon>
        <taxon>Mycenaceae</taxon>
        <taxon>Mycena</taxon>
    </lineage>
</organism>
<dbReference type="PANTHER" id="PTHR46535">
    <property type="entry name" value="NEDD4-BINDING PROTEIN 2"/>
    <property type="match status" value="1"/>
</dbReference>
<dbReference type="Gene3D" id="3.30.1370.110">
    <property type="match status" value="1"/>
</dbReference>
<dbReference type="GO" id="GO:0005634">
    <property type="term" value="C:nucleus"/>
    <property type="evidence" value="ECO:0007669"/>
    <property type="project" value="TreeGrafter"/>
</dbReference>
<gene>
    <name evidence="3" type="ORF">MSAN_00739300</name>
</gene>
<feature type="compositionally biased region" description="Polar residues" evidence="1">
    <location>
        <begin position="384"/>
        <end position="394"/>
    </location>
</feature>
<protein>
    <submittedName>
        <fullName evidence="3">Cytoplasmic protein</fullName>
    </submittedName>
</protein>
<evidence type="ECO:0000313" key="4">
    <source>
        <dbReference type="Proteomes" id="UP000623467"/>
    </source>
</evidence>
<dbReference type="PANTHER" id="PTHR46535:SF1">
    <property type="entry name" value="NEDD4-BINDING PROTEIN 2"/>
    <property type="match status" value="1"/>
</dbReference>
<dbReference type="InterPro" id="IPR036063">
    <property type="entry name" value="Smr_dom_sf"/>
</dbReference>
<dbReference type="Proteomes" id="UP000623467">
    <property type="component" value="Unassembled WGS sequence"/>
</dbReference>
<sequence length="887" mass="95659">MDALFDSLQREFCPPLDSSLLAALLADINLDAPPESKQSQIAALRNTLIELAVHADEGPSDGVDFSYSDETGSSSVPDFCTTTTATSASDFSGGSARSAPFNSPLGFLQAALPHITTERLLRALAEADSPDDALDMWEIISAILSEETEQEMRERDLNDEDMNEMAEATWETVDTKRAARKGKKKKATANKITISDVRQQQHVRPAPSRASGTSGIEDPWAQLASLSTHVAQLLPPHPPSFFLSFFHSPAHASTPYAALCAALTAISSSPPDEPDPQHTTTLFHLLDMLLPSYTGLSSDVLVADVELALNAAQGRGEDAFELVQVLRDLDADAASGAYEMGVYHSPCGLSDFPAITDADKEFGTQANALVLRAPADGPRADPTATESQAPTGASGQIERRLGGRSVAAPCARARCLSARYAHTGVYAGRQRRARARWRQQRGQGREGRRRRARFAVESAPIASAWGRVCDGATSYYGRRRACGSAGNKRTRGGEVALYFAERAREFQEVARREALEAARLMVHSRRRDTARETVDLHGVTAAEAVVIVNEILREGEWSSDKPLKVITGRGSHSVGAAAPLLGLLSSPAMSIDWRSIQSSLNKGFSTSVQATKERLGRVGQDEITELPQEYKDLETRVDALRQAHLTLLKITKVYESEAYDYPSQISESVAELSASVGHNISTFAAANLKGTRLQAAAPAAPAPAPTPVHKTLPHALVRASSSAAAVLQATAPNAQGEPLASALGMYAQGMEKVAAARVEQDAAIRLNHLHPWQQTLTTTITAAMKARQAVRTSRLELDGAKQTLKNASAAKQEHARLEVENAEDDLVQKTEVAIALMEKVLKNPEPIRNLNELAKAQLIYFAHAAETLSNTQAELEELCMVADERSR</sequence>
<dbReference type="AlphaFoldDB" id="A0A8H7DGZ1"/>
<comment type="caution">
    <text evidence="3">The sequence shown here is derived from an EMBL/GenBank/DDBJ whole genome shotgun (WGS) entry which is preliminary data.</text>
</comment>
<dbReference type="SUPFAM" id="SSF103657">
    <property type="entry name" value="BAR/IMD domain-like"/>
    <property type="match status" value="1"/>
</dbReference>
<proteinExistence type="predicted"/>
<name>A0A8H7DGZ1_9AGAR</name>
<feature type="region of interest" description="Disordered" evidence="1">
    <location>
        <begin position="432"/>
        <end position="451"/>
    </location>
</feature>
<dbReference type="SUPFAM" id="SSF160443">
    <property type="entry name" value="SMR domain-like"/>
    <property type="match status" value="1"/>
</dbReference>
<reference evidence="3" key="1">
    <citation type="submission" date="2020-05" db="EMBL/GenBank/DDBJ databases">
        <title>Mycena genomes resolve the evolution of fungal bioluminescence.</title>
        <authorList>
            <person name="Tsai I.J."/>
        </authorList>
    </citation>
    <scope>NUCLEOTIDE SEQUENCE</scope>
    <source>
        <strain evidence="3">160909Yilan</strain>
    </source>
</reference>
<evidence type="ECO:0000313" key="3">
    <source>
        <dbReference type="EMBL" id="KAF7371051.1"/>
    </source>
</evidence>
<dbReference type="PROSITE" id="PS50828">
    <property type="entry name" value="SMR"/>
    <property type="match status" value="1"/>
</dbReference>
<dbReference type="Gene3D" id="1.20.1270.60">
    <property type="entry name" value="Arfaptin homology (AH) domain/BAR domain"/>
    <property type="match status" value="1"/>
</dbReference>
<dbReference type="InterPro" id="IPR002625">
    <property type="entry name" value="Smr_dom"/>
</dbReference>
<dbReference type="InterPro" id="IPR018859">
    <property type="entry name" value="BAR_dom-cont"/>
</dbReference>
<dbReference type="EMBL" id="JACAZH010000004">
    <property type="protein sequence ID" value="KAF7371051.1"/>
    <property type="molecule type" value="Genomic_DNA"/>
</dbReference>
<dbReference type="CDD" id="cd07600">
    <property type="entry name" value="BAR_Gvp36"/>
    <property type="match status" value="1"/>
</dbReference>
<keyword evidence="4" id="KW-1185">Reference proteome</keyword>
<evidence type="ECO:0000256" key="1">
    <source>
        <dbReference type="SAM" id="MobiDB-lite"/>
    </source>
</evidence>
<dbReference type="InterPro" id="IPR027267">
    <property type="entry name" value="AH/BAR_dom_sf"/>
</dbReference>
<dbReference type="Pfam" id="PF10455">
    <property type="entry name" value="BAR_2"/>
    <property type="match status" value="1"/>
</dbReference>
<feature type="domain" description="Smr" evidence="2">
    <location>
        <begin position="534"/>
        <end position="573"/>
    </location>
</feature>
<dbReference type="InterPro" id="IPR052772">
    <property type="entry name" value="Endo/PolyKinase_Domain-Protein"/>
</dbReference>
<dbReference type="GO" id="GO:0004519">
    <property type="term" value="F:endonuclease activity"/>
    <property type="evidence" value="ECO:0007669"/>
    <property type="project" value="TreeGrafter"/>
</dbReference>
<evidence type="ECO:0000259" key="2">
    <source>
        <dbReference type="PROSITE" id="PS50828"/>
    </source>
</evidence>